<organism evidence="2 3">
    <name type="scientific">Actinoplanes octamycinicus</name>
    <dbReference type="NCBI Taxonomy" id="135948"/>
    <lineage>
        <taxon>Bacteria</taxon>
        <taxon>Bacillati</taxon>
        <taxon>Actinomycetota</taxon>
        <taxon>Actinomycetes</taxon>
        <taxon>Micromonosporales</taxon>
        <taxon>Micromonosporaceae</taxon>
        <taxon>Actinoplanes</taxon>
    </lineage>
</organism>
<comment type="caution">
    <text evidence="2">The sequence shown here is derived from an EMBL/GenBank/DDBJ whole genome shotgun (WGS) entry which is preliminary data.</text>
</comment>
<evidence type="ECO:0000256" key="1">
    <source>
        <dbReference type="SAM" id="MobiDB-lite"/>
    </source>
</evidence>
<sequence length="489" mass="54209">MPDAFKILRDLEMKAVGVDPQTQKMQEGYFVSFRNVGLPIRTEDYANPFSPVGVNLNKPRPETAPASPADAEKTGSEQANIDAELEGITRAQRSYLNTFLLTDAKLRMSNTYQVMPTNRSIADSWWAIMTGANGIPPKTDIKPELKAAYDKARAFLMDADDNPTAKYQKYLDYREKYRTAVKAYNRAYSAALTDPKKLGRFPQEGKLYQDDVDSAFDEWQGFGAKSEVEKALATLAAQGTDPAIALIARAKRRWENSLLNFPSVGNIPYVILSPESWCVADDDTGWYDYTKTDLHNESHSSSSSTAIKAGGGLNLGFWSVGGSFSNEKTQSNLNIQGDSLDIRFKYTVVDINRVGVDTSLLSLKNWFLFGDYPKHTISRGTMSQELPATGQEVFLPSIVTSLILVKDFEIGWTNWKKEWADKTSSTSASASVGYACFALNGSYEHRSQKHDFEADSSGERLKSPGIQLVGYVSEILPASPAHDSSEFMQ</sequence>
<accession>A0A7W7GXT1</accession>
<protein>
    <submittedName>
        <fullName evidence="2">Uncharacterized protein</fullName>
    </submittedName>
</protein>
<gene>
    <name evidence="2" type="ORF">BJY16_003749</name>
</gene>
<dbReference type="Proteomes" id="UP000546162">
    <property type="component" value="Unassembled WGS sequence"/>
</dbReference>
<reference evidence="2 3" key="1">
    <citation type="submission" date="2020-08" db="EMBL/GenBank/DDBJ databases">
        <title>Sequencing the genomes of 1000 actinobacteria strains.</title>
        <authorList>
            <person name="Klenk H.-P."/>
        </authorList>
    </citation>
    <scope>NUCLEOTIDE SEQUENCE [LARGE SCALE GENOMIC DNA]</scope>
    <source>
        <strain evidence="2 3">DSM 45809</strain>
    </source>
</reference>
<feature type="region of interest" description="Disordered" evidence="1">
    <location>
        <begin position="53"/>
        <end position="78"/>
    </location>
</feature>
<proteinExistence type="predicted"/>
<name>A0A7W7GXT1_9ACTN</name>
<dbReference type="RefSeq" id="WP_185040739.1">
    <property type="nucleotide sequence ID" value="NZ_BAABFG010000005.1"/>
</dbReference>
<dbReference type="EMBL" id="JACHNB010000001">
    <property type="protein sequence ID" value="MBB4740290.1"/>
    <property type="molecule type" value="Genomic_DNA"/>
</dbReference>
<evidence type="ECO:0000313" key="2">
    <source>
        <dbReference type="EMBL" id="MBB4740290.1"/>
    </source>
</evidence>
<dbReference type="AlphaFoldDB" id="A0A7W7GXT1"/>
<keyword evidence="3" id="KW-1185">Reference proteome</keyword>
<evidence type="ECO:0000313" key="3">
    <source>
        <dbReference type="Proteomes" id="UP000546162"/>
    </source>
</evidence>